<dbReference type="Gene3D" id="3.10.450.40">
    <property type="match status" value="1"/>
</dbReference>
<accession>A0ABR8KEG4</accession>
<dbReference type="Pfam" id="PF04965">
    <property type="entry name" value="GPW_gp25"/>
    <property type="match status" value="1"/>
</dbReference>
<comment type="caution">
    <text evidence="2">The sequence shown here is derived from an EMBL/GenBank/DDBJ whole genome shotgun (WGS) entry which is preliminary data.</text>
</comment>
<dbReference type="EMBL" id="JACJTU010000040">
    <property type="protein sequence ID" value="MBD2737959.1"/>
    <property type="molecule type" value="Genomic_DNA"/>
</dbReference>
<protein>
    <submittedName>
        <fullName evidence="2">GPW/gp25 family protein</fullName>
    </submittedName>
</protein>
<dbReference type="SUPFAM" id="SSF160719">
    <property type="entry name" value="gpW/gp25-like"/>
    <property type="match status" value="1"/>
</dbReference>
<dbReference type="Proteomes" id="UP000637383">
    <property type="component" value="Unassembled WGS sequence"/>
</dbReference>
<organism evidence="2 3">
    <name type="scientific">Nostoc paludosum FACHB-159</name>
    <dbReference type="NCBI Taxonomy" id="2692908"/>
    <lineage>
        <taxon>Bacteria</taxon>
        <taxon>Bacillati</taxon>
        <taxon>Cyanobacteriota</taxon>
        <taxon>Cyanophyceae</taxon>
        <taxon>Nostocales</taxon>
        <taxon>Nostocaceae</taxon>
        <taxon>Nostoc</taxon>
    </lineage>
</organism>
<gene>
    <name evidence="2" type="ORF">H6H03_29415</name>
</gene>
<name>A0ABR8KEG4_9NOSO</name>
<evidence type="ECO:0000313" key="2">
    <source>
        <dbReference type="EMBL" id="MBD2737959.1"/>
    </source>
</evidence>
<dbReference type="InterPro" id="IPR007048">
    <property type="entry name" value="IraD/Gp25-like"/>
</dbReference>
<dbReference type="RefSeq" id="WP_190958522.1">
    <property type="nucleotide sequence ID" value="NZ_JACJTU010000040.1"/>
</dbReference>
<reference evidence="2 3" key="1">
    <citation type="journal article" date="2020" name="ISME J.">
        <title>Comparative genomics reveals insights into cyanobacterial evolution and habitat adaptation.</title>
        <authorList>
            <person name="Chen M.Y."/>
            <person name="Teng W.K."/>
            <person name="Zhao L."/>
            <person name="Hu C.X."/>
            <person name="Zhou Y.K."/>
            <person name="Han B.P."/>
            <person name="Song L.R."/>
            <person name="Shu W.S."/>
        </authorList>
    </citation>
    <scope>NUCLEOTIDE SEQUENCE [LARGE SCALE GENOMIC DNA]</scope>
    <source>
        <strain evidence="2 3">FACHB-159</strain>
    </source>
</reference>
<sequence length="134" mass="15298">METNNSFLGTGWSFPPTFNHDTGTVEMVSDEEDIFQSLEIILSTRPAERIMQPDFGCELSQFVFEEISQGLITGIKGTISDALLYHEPRIDVEEINIDESEEGLLLINVIYRVRVTNSRFNLVYPFYINEAQTV</sequence>
<keyword evidence="3" id="KW-1185">Reference proteome</keyword>
<evidence type="ECO:0000259" key="1">
    <source>
        <dbReference type="Pfam" id="PF04965"/>
    </source>
</evidence>
<proteinExistence type="predicted"/>
<evidence type="ECO:0000313" key="3">
    <source>
        <dbReference type="Proteomes" id="UP000637383"/>
    </source>
</evidence>
<feature type="domain" description="IraD/Gp25-like" evidence="1">
    <location>
        <begin position="29"/>
        <end position="117"/>
    </location>
</feature>